<keyword evidence="1" id="KW-1133">Transmembrane helix</keyword>
<proteinExistence type="predicted"/>
<accession>A0A8J3L2R6</accession>
<reference evidence="2 3" key="1">
    <citation type="submission" date="2021-01" db="EMBL/GenBank/DDBJ databases">
        <title>Whole genome shotgun sequence of Catellatospora coxensis NBRC 107359.</title>
        <authorList>
            <person name="Komaki H."/>
            <person name="Tamura T."/>
        </authorList>
    </citation>
    <scope>NUCLEOTIDE SEQUENCE [LARGE SCALE GENOMIC DNA]</scope>
    <source>
        <strain evidence="2 3">NBRC 107359</strain>
    </source>
</reference>
<comment type="caution">
    <text evidence="2">The sequence shown here is derived from an EMBL/GenBank/DDBJ whole genome shotgun (WGS) entry which is preliminary data.</text>
</comment>
<feature type="transmembrane region" description="Helical" evidence="1">
    <location>
        <begin position="34"/>
        <end position="55"/>
    </location>
</feature>
<dbReference type="AlphaFoldDB" id="A0A8J3L2R6"/>
<dbReference type="Proteomes" id="UP000630887">
    <property type="component" value="Unassembled WGS sequence"/>
</dbReference>
<organism evidence="2 3">
    <name type="scientific">Catellatospora coxensis</name>
    <dbReference type="NCBI Taxonomy" id="310354"/>
    <lineage>
        <taxon>Bacteria</taxon>
        <taxon>Bacillati</taxon>
        <taxon>Actinomycetota</taxon>
        <taxon>Actinomycetes</taxon>
        <taxon>Micromonosporales</taxon>
        <taxon>Micromonosporaceae</taxon>
        <taxon>Catellatospora</taxon>
    </lineage>
</organism>
<dbReference type="EMBL" id="BONI01000016">
    <property type="protein sequence ID" value="GIG05580.1"/>
    <property type="molecule type" value="Genomic_DNA"/>
</dbReference>
<evidence type="ECO:0000313" key="2">
    <source>
        <dbReference type="EMBL" id="GIG05580.1"/>
    </source>
</evidence>
<keyword evidence="3" id="KW-1185">Reference proteome</keyword>
<dbReference type="RefSeq" id="WP_203692023.1">
    <property type="nucleotide sequence ID" value="NZ_BAAALC010000025.1"/>
</dbReference>
<evidence type="ECO:0000256" key="1">
    <source>
        <dbReference type="SAM" id="Phobius"/>
    </source>
</evidence>
<keyword evidence="1" id="KW-0472">Membrane</keyword>
<protein>
    <submittedName>
        <fullName evidence="2">Uncharacterized protein</fullName>
    </submittedName>
</protein>
<feature type="transmembrane region" description="Helical" evidence="1">
    <location>
        <begin position="62"/>
        <end position="80"/>
    </location>
</feature>
<gene>
    <name evidence="2" type="ORF">Cco03nite_22800</name>
</gene>
<name>A0A8J3L2R6_9ACTN</name>
<evidence type="ECO:0000313" key="3">
    <source>
        <dbReference type="Proteomes" id="UP000630887"/>
    </source>
</evidence>
<keyword evidence="1" id="KW-0812">Transmembrane</keyword>
<feature type="transmembrane region" description="Helical" evidence="1">
    <location>
        <begin position="86"/>
        <end position="104"/>
    </location>
</feature>
<sequence>MILTWRDALSTTLLGAAAATYGFYGPSILQVKPVAAGVLVLGAVTAAIEHSRLLLERPRKPTLVAGFVLATAGLVAAVTASVTGEVAALVVAAACVVALWLLALTRHMIAGRVSDRELRQFLNRQRIRDRPT</sequence>